<name>A0A225WJG1_9STRA</name>
<gene>
    <name evidence="1" type="ORF">PHMEG_0008480</name>
</gene>
<accession>A0A225WJG1</accession>
<dbReference type="AlphaFoldDB" id="A0A225WJG1"/>
<evidence type="ECO:0000313" key="1">
    <source>
        <dbReference type="EMBL" id="OWZ17564.1"/>
    </source>
</evidence>
<reference evidence="2" key="1">
    <citation type="submission" date="2017-03" db="EMBL/GenBank/DDBJ databases">
        <title>Phytopthora megakarya and P. palmivora, two closely related causual agents of cacao black pod achieved similar genome size and gene model numbers by different mechanisms.</title>
        <authorList>
            <person name="Ali S."/>
            <person name="Shao J."/>
            <person name="Larry D.J."/>
            <person name="Kronmiller B."/>
            <person name="Shen D."/>
            <person name="Strem M.D."/>
            <person name="Melnick R.L."/>
            <person name="Guiltinan M.J."/>
            <person name="Tyler B.M."/>
            <person name="Meinhardt L.W."/>
            <person name="Bailey B.A."/>
        </authorList>
    </citation>
    <scope>NUCLEOTIDE SEQUENCE [LARGE SCALE GENOMIC DNA]</scope>
    <source>
        <strain evidence="2">zdho120</strain>
    </source>
</reference>
<organism evidence="1 2">
    <name type="scientific">Phytophthora megakarya</name>
    <dbReference type="NCBI Taxonomy" id="4795"/>
    <lineage>
        <taxon>Eukaryota</taxon>
        <taxon>Sar</taxon>
        <taxon>Stramenopiles</taxon>
        <taxon>Oomycota</taxon>
        <taxon>Peronosporomycetes</taxon>
        <taxon>Peronosporales</taxon>
        <taxon>Peronosporaceae</taxon>
        <taxon>Phytophthora</taxon>
    </lineage>
</organism>
<proteinExistence type="predicted"/>
<sequence length="219" mass="24581">MIEYAWPHPTPNFQTWYGTVMAASEYLASQMSSGARAQTWISQWRLVRLAPNMSADLTSVTVPLNELSMRECAAVLQTTIFEVGFKFRNLVPEWFRVYTPKVEVDTMRRVVEELQHILTVPLLEWRQAISGVQCRVVSPLNARNPNDHSEEMKPEDAEGGATGKLVCYALEESRSPSASQSCDFIAWGTRIEAPPTRPSTAVIHSVNEFADGLPDVNPR</sequence>
<evidence type="ECO:0000313" key="2">
    <source>
        <dbReference type="Proteomes" id="UP000198211"/>
    </source>
</evidence>
<dbReference type="EMBL" id="NBNE01000733">
    <property type="protein sequence ID" value="OWZ17564.1"/>
    <property type="molecule type" value="Genomic_DNA"/>
</dbReference>
<protein>
    <submittedName>
        <fullName evidence="1">Uncharacterized protein</fullName>
    </submittedName>
</protein>
<dbReference type="Proteomes" id="UP000198211">
    <property type="component" value="Unassembled WGS sequence"/>
</dbReference>
<keyword evidence="2" id="KW-1185">Reference proteome</keyword>
<comment type="caution">
    <text evidence="1">The sequence shown here is derived from an EMBL/GenBank/DDBJ whole genome shotgun (WGS) entry which is preliminary data.</text>
</comment>